<proteinExistence type="predicted"/>
<reference evidence="2 3" key="1">
    <citation type="journal article" date="2017" name="Nat. Commun.">
        <title>Genome assembly with in vitro proximity ligation data and whole-genome triplication in lettuce.</title>
        <authorList>
            <person name="Reyes-Chin-Wo S."/>
            <person name="Wang Z."/>
            <person name="Yang X."/>
            <person name="Kozik A."/>
            <person name="Arikit S."/>
            <person name="Song C."/>
            <person name="Xia L."/>
            <person name="Froenicke L."/>
            <person name="Lavelle D.O."/>
            <person name="Truco M.J."/>
            <person name="Xia R."/>
            <person name="Zhu S."/>
            <person name="Xu C."/>
            <person name="Xu H."/>
            <person name="Xu X."/>
            <person name="Cox K."/>
            <person name="Korf I."/>
            <person name="Meyers B.C."/>
            <person name="Michelmore R.W."/>
        </authorList>
    </citation>
    <scope>NUCLEOTIDE SEQUENCE [LARGE SCALE GENOMIC DNA]</scope>
    <source>
        <strain evidence="3">cv. Salinas</strain>
        <tissue evidence="2">Seedlings</tissue>
    </source>
</reference>
<feature type="region of interest" description="Disordered" evidence="1">
    <location>
        <begin position="88"/>
        <end position="115"/>
    </location>
</feature>
<accession>A0A9R1VI27</accession>
<keyword evidence="3" id="KW-1185">Reference proteome</keyword>
<organism evidence="2 3">
    <name type="scientific">Lactuca sativa</name>
    <name type="common">Garden lettuce</name>
    <dbReference type="NCBI Taxonomy" id="4236"/>
    <lineage>
        <taxon>Eukaryota</taxon>
        <taxon>Viridiplantae</taxon>
        <taxon>Streptophyta</taxon>
        <taxon>Embryophyta</taxon>
        <taxon>Tracheophyta</taxon>
        <taxon>Spermatophyta</taxon>
        <taxon>Magnoliopsida</taxon>
        <taxon>eudicotyledons</taxon>
        <taxon>Gunneridae</taxon>
        <taxon>Pentapetalae</taxon>
        <taxon>asterids</taxon>
        <taxon>campanulids</taxon>
        <taxon>Asterales</taxon>
        <taxon>Asteraceae</taxon>
        <taxon>Cichorioideae</taxon>
        <taxon>Cichorieae</taxon>
        <taxon>Lactucinae</taxon>
        <taxon>Lactuca</taxon>
    </lineage>
</organism>
<evidence type="ECO:0000313" key="3">
    <source>
        <dbReference type="Proteomes" id="UP000235145"/>
    </source>
</evidence>
<name>A0A9R1VI27_LACSA</name>
<dbReference type="EMBL" id="NBSK02000005">
    <property type="protein sequence ID" value="KAJ0205152.1"/>
    <property type="molecule type" value="Genomic_DNA"/>
</dbReference>
<evidence type="ECO:0000313" key="2">
    <source>
        <dbReference type="EMBL" id="KAJ0205152.1"/>
    </source>
</evidence>
<sequence>MVQVKIFHFFLKIFKIQTISDVKTTKTINKTKTSNNNISRYSNLTKHLGFQMKIKFILHGINFLKGFQKPNSNLLNPIISSSVMLKNVESDSSSDDPTPVRNEEETNEELQPVEREELALARAYVNVSKDN</sequence>
<comment type="caution">
    <text evidence="2">The sequence shown here is derived from an EMBL/GenBank/DDBJ whole genome shotgun (WGS) entry which is preliminary data.</text>
</comment>
<gene>
    <name evidence="2" type="ORF">LSAT_V11C500267160</name>
</gene>
<dbReference type="Proteomes" id="UP000235145">
    <property type="component" value="Unassembled WGS sequence"/>
</dbReference>
<protein>
    <submittedName>
        <fullName evidence="2">Uncharacterized protein</fullName>
    </submittedName>
</protein>
<evidence type="ECO:0000256" key="1">
    <source>
        <dbReference type="SAM" id="MobiDB-lite"/>
    </source>
</evidence>
<dbReference type="AlphaFoldDB" id="A0A9R1VI27"/>